<reference evidence="1 2" key="1">
    <citation type="submission" date="2019-03" db="EMBL/GenBank/DDBJ databases">
        <title>Genomic Encyclopedia of Type Strains, Phase IV (KMG-IV): sequencing the most valuable type-strain genomes for metagenomic binning, comparative biology and taxonomic classification.</title>
        <authorList>
            <person name="Goeker M."/>
        </authorList>
    </citation>
    <scope>NUCLEOTIDE SEQUENCE [LARGE SCALE GENOMIC DNA]</scope>
    <source>
        <strain evidence="1 2">DSM 14836</strain>
    </source>
</reference>
<sequence length="188" mass="21666">MAFDFLITSTKELSVLAKAKKLTTWLEVVNYVKSLPYGRNTNRTDVSLVLKEEKGSCSSKHAFLKSLAIENSKKEVELILAIYKMNANNTSIGTTISKKNLEYIPEAHCYLKVLGNSLDITSESSNFNNIKEAILSEEIILPNQVSEFKVNYHQEFIKKWIKEEQINFSFDKIWKIREECIRYLSQNS</sequence>
<protein>
    <submittedName>
        <fullName evidence="1">Uncharacterized protein</fullName>
    </submittedName>
</protein>
<evidence type="ECO:0000313" key="1">
    <source>
        <dbReference type="EMBL" id="TCP28651.1"/>
    </source>
</evidence>
<evidence type="ECO:0000313" key="2">
    <source>
        <dbReference type="Proteomes" id="UP000294564"/>
    </source>
</evidence>
<name>A0A4R2P3Z8_9FLAO</name>
<dbReference type="AlphaFoldDB" id="A0A4R2P3Z8"/>
<keyword evidence="2" id="KW-1185">Reference proteome</keyword>
<comment type="caution">
    <text evidence="1">The sequence shown here is derived from an EMBL/GenBank/DDBJ whole genome shotgun (WGS) entry which is preliminary data.</text>
</comment>
<proteinExistence type="predicted"/>
<organism evidence="1 2">
    <name type="scientific">Tenacibaculum skagerrakense</name>
    <dbReference type="NCBI Taxonomy" id="186571"/>
    <lineage>
        <taxon>Bacteria</taxon>
        <taxon>Pseudomonadati</taxon>
        <taxon>Bacteroidota</taxon>
        <taxon>Flavobacteriia</taxon>
        <taxon>Flavobacteriales</taxon>
        <taxon>Flavobacteriaceae</taxon>
        <taxon>Tenacibaculum</taxon>
    </lineage>
</organism>
<dbReference type="Proteomes" id="UP000294564">
    <property type="component" value="Unassembled WGS sequence"/>
</dbReference>
<accession>A0A4R2P3Z8</accession>
<dbReference type="EMBL" id="SLXM01000001">
    <property type="protein sequence ID" value="TCP28651.1"/>
    <property type="molecule type" value="Genomic_DNA"/>
</dbReference>
<gene>
    <name evidence="1" type="ORF">EV195_101831</name>
</gene>
<dbReference type="RefSeq" id="WP_243693063.1">
    <property type="nucleotide sequence ID" value="NZ_SLXM01000001.1"/>
</dbReference>